<dbReference type="Proteomes" id="UP000712713">
    <property type="component" value="Unassembled WGS sequence"/>
</dbReference>
<evidence type="ECO:0000259" key="20">
    <source>
        <dbReference type="SMART" id="SM00387"/>
    </source>
</evidence>
<dbReference type="GO" id="GO:0051539">
    <property type="term" value="F:4 iron, 4 sulfur cluster binding"/>
    <property type="evidence" value="ECO:0007669"/>
    <property type="project" value="UniProtKB-KW"/>
</dbReference>
<evidence type="ECO:0000256" key="4">
    <source>
        <dbReference type="ARBA" id="ARBA00012438"/>
    </source>
</evidence>
<evidence type="ECO:0000256" key="3">
    <source>
        <dbReference type="ARBA" id="ARBA00004496"/>
    </source>
</evidence>
<evidence type="ECO:0000256" key="18">
    <source>
        <dbReference type="SAM" id="MobiDB-lite"/>
    </source>
</evidence>
<feature type="domain" description="Histidine kinase/HSP90-like ATPase" evidence="20">
    <location>
        <begin position="297"/>
        <end position="390"/>
    </location>
</feature>
<dbReference type="CDD" id="cd16917">
    <property type="entry name" value="HATPase_UhpB-NarQ-NarX-like"/>
    <property type="match status" value="1"/>
</dbReference>
<keyword evidence="14" id="KW-0902">Two-component regulatory system</keyword>
<reference evidence="21" key="2">
    <citation type="submission" date="2021-09" db="EMBL/GenBank/DDBJ databases">
        <authorList>
            <person name="Gilroy R."/>
        </authorList>
    </citation>
    <scope>NUCLEOTIDE SEQUENCE</scope>
    <source>
        <strain evidence="21">ChiGjej3B3-7470</strain>
    </source>
</reference>
<organism evidence="21 22">
    <name type="scientific">Tessaracoccus flavescens</name>
    <dbReference type="NCBI Taxonomy" id="399497"/>
    <lineage>
        <taxon>Bacteria</taxon>
        <taxon>Bacillati</taxon>
        <taxon>Actinomycetota</taxon>
        <taxon>Actinomycetes</taxon>
        <taxon>Propionibacteriales</taxon>
        <taxon>Propionibacteriaceae</taxon>
        <taxon>Tessaracoccus</taxon>
    </lineage>
</organism>
<gene>
    <name evidence="21" type="ORF">K8V15_07945</name>
</gene>
<comment type="catalytic activity">
    <reaction evidence="1">
        <text>ATP + protein L-histidine = ADP + protein N-phospho-L-histidine.</text>
        <dbReference type="EC" id="2.7.13.3"/>
    </reaction>
</comment>
<evidence type="ECO:0000256" key="1">
    <source>
        <dbReference type="ARBA" id="ARBA00000085"/>
    </source>
</evidence>
<keyword evidence="15" id="KW-0411">Iron-sulfur</keyword>
<keyword evidence="15" id="KW-0479">Metal-binding</keyword>
<keyword evidence="19" id="KW-0812">Transmembrane</keyword>
<evidence type="ECO:0000256" key="16">
    <source>
        <dbReference type="ARBA" id="ARBA00024827"/>
    </source>
</evidence>
<evidence type="ECO:0000256" key="17">
    <source>
        <dbReference type="ARBA" id="ARBA00030800"/>
    </source>
</evidence>
<dbReference type="GO" id="GO:0016020">
    <property type="term" value="C:membrane"/>
    <property type="evidence" value="ECO:0007669"/>
    <property type="project" value="InterPro"/>
</dbReference>
<dbReference type="PANTHER" id="PTHR24421:SF10">
    <property type="entry name" value="NITRATE_NITRITE SENSOR PROTEIN NARQ"/>
    <property type="match status" value="1"/>
</dbReference>
<name>A0A921JRU9_9ACTN</name>
<dbReference type="Pfam" id="PF23539">
    <property type="entry name" value="DUF7134"/>
    <property type="match status" value="1"/>
</dbReference>
<reference evidence="21" key="1">
    <citation type="journal article" date="2021" name="PeerJ">
        <title>Extensive microbial diversity within the chicken gut microbiome revealed by metagenomics and culture.</title>
        <authorList>
            <person name="Gilroy R."/>
            <person name="Ravi A."/>
            <person name="Getino M."/>
            <person name="Pursley I."/>
            <person name="Horton D.L."/>
            <person name="Alikhan N.F."/>
            <person name="Baker D."/>
            <person name="Gharbi K."/>
            <person name="Hall N."/>
            <person name="Watson M."/>
            <person name="Adriaenssens E.M."/>
            <person name="Foster-Nyarko E."/>
            <person name="Jarju S."/>
            <person name="Secka A."/>
            <person name="Antonio M."/>
            <person name="Oren A."/>
            <person name="Chaudhuri R.R."/>
            <person name="La Ragione R."/>
            <person name="Hildebrand F."/>
            <person name="Pallen M.J."/>
        </authorList>
    </citation>
    <scope>NUCLEOTIDE SEQUENCE</scope>
    <source>
        <strain evidence="21">ChiGjej3B3-7470</strain>
    </source>
</reference>
<keyword evidence="11 21" id="KW-0418">Kinase</keyword>
<keyword evidence="9" id="KW-0808">Transferase</keyword>
<dbReference type="PRINTS" id="PR00344">
    <property type="entry name" value="BCTRLSENSOR"/>
</dbReference>
<keyword evidence="13" id="KW-0408">Iron</keyword>
<evidence type="ECO:0000256" key="2">
    <source>
        <dbReference type="ARBA" id="ARBA00001966"/>
    </source>
</evidence>
<evidence type="ECO:0000313" key="22">
    <source>
        <dbReference type="Proteomes" id="UP000712713"/>
    </source>
</evidence>
<keyword evidence="10" id="KW-0547">Nucleotide-binding</keyword>
<keyword evidence="7" id="KW-0963">Cytoplasm</keyword>
<comment type="caution">
    <text evidence="21">The sequence shown here is derived from an EMBL/GenBank/DDBJ whole genome shotgun (WGS) entry which is preliminary data.</text>
</comment>
<dbReference type="InterPro" id="IPR004358">
    <property type="entry name" value="Sig_transdc_His_kin-like_C"/>
</dbReference>
<evidence type="ECO:0000256" key="8">
    <source>
        <dbReference type="ARBA" id="ARBA00022553"/>
    </source>
</evidence>
<dbReference type="SMART" id="SM00387">
    <property type="entry name" value="HATPase_c"/>
    <property type="match status" value="1"/>
</dbReference>
<feature type="transmembrane region" description="Helical" evidence="19">
    <location>
        <begin position="38"/>
        <end position="55"/>
    </location>
</feature>
<evidence type="ECO:0000256" key="15">
    <source>
        <dbReference type="ARBA" id="ARBA00023014"/>
    </source>
</evidence>
<evidence type="ECO:0000256" key="7">
    <source>
        <dbReference type="ARBA" id="ARBA00022490"/>
    </source>
</evidence>
<evidence type="ECO:0000256" key="19">
    <source>
        <dbReference type="SAM" id="Phobius"/>
    </source>
</evidence>
<feature type="region of interest" description="Disordered" evidence="18">
    <location>
        <begin position="368"/>
        <end position="387"/>
    </location>
</feature>
<proteinExistence type="predicted"/>
<comment type="subcellular location">
    <subcellularLocation>
        <location evidence="3">Cytoplasm</location>
    </subcellularLocation>
</comment>
<comment type="function">
    <text evidence="16">Member of the two-component regulatory system NreB/NreC involved in the control of dissimilatory nitrate/nitrite reduction in response to oxygen. NreB functions as a direct oxygen sensor histidine kinase which is autophosphorylated, in the absence of oxygen, probably at the conserved histidine residue, and transfers its phosphate group probably to a conserved aspartate residue of NreC. NreB/NreC activates the expression of the nitrate (narGHJI) and nitrite (nir) reductase operons, as well as the putative nitrate transporter gene narT.</text>
</comment>
<dbReference type="EMBL" id="DYZF01000199">
    <property type="protein sequence ID" value="HJE51893.1"/>
    <property type="molecule type" value="Genomic_DNA"/>
</dbReference>
<keyword evidence="19" id="KW-1133">Transmembrane helix</keyword>
<evidence type="ECO:0000256" key="11">
    <source>
        <dbReference type="ARBA" id="ARBA00022777"/>
    </source>
</evidence>
<feature type="transmembrane region" description="Helical" evidence="19">
    <location>
        <begin position="132"/>
        <end position="152"/>
    </location>
</feature>
<evidence type="ECO:0000256" key="13">
    <source>
        <dbReference type="ARBA" id="ARBA00023004"/>
    </source>
</evidence>
<dbReference type="InterPro" id="IPR011712">
    <property type="entry name" value="Sig_transdc_His_kin_sub3_dim/P"/>
</dbReference>
<dbReference type="InterPro" id="IPR003594">
    <property type="entry name" value="HATPase_dom"/>
</dbReference>
<dbReference type="InterPro" id="IPR036890">
    <property type="entry name" value="HATPase_C_sf"/>
</dbReference>
<dbReference type="SUPFAM" id="SSF55874">
    <property type="entry name" value="ATPase domain of HSP90 chaperone/DNA topoisomerase II/histidine kinase"/>
    <property type="match status" value="1"/>
</dbReference>
<evidence type="ECO:0000256" key="5">
    <source>
        <dbReference type="ARBA" id="ARBA00017322"/>
    </source>
</evidence>
<keyword evidence="12" id="KW-0067">ATP-binding</keyword>
<dbReference type="GO" id="GO:0046983">
    <property type="term" value="F:protein dimerization activity"/>
    <property type="evidence" value="ECO:0007669"/>
    <property type="project" value="InterPro"/>
</dbReference>
<dbReference type="AlphaFoldDB" id="A0A921JRU9"/>
<sequence>MSFHRSRDGRVLLRDGALAAALFVGTALPLTVVDDNRFVVVGLLWSLLMCAGLTFRRIAPLLALAIVVVAGFGMVAMLTSPLPSILAVPIVAFSVGRHHQMSSVAFVIAATIVGGIAGPMTWTGDLPPTYRIIGTTLLVLLCFSIVAFSYLFGRWLRERSLNEALDREIATERFTAARLHTEQELQLAAGRARTEVAQELHDVLAHSLSVIVVQAEGARALMEKKPEAAVSALNVIAETGRKSIGEVRRIVSIMRGESDNAHFGPAPSLAQIPELVERAGDRISLTIDGEVPLVPESLGLAVFRVVQEAITNTLKHAGPTAEATVHLTYLPGDIELTVSDDGVGAMAVSDGTGSGLAGMRERVSAMGGTFSAGPRPGGGFQVRASLPMPPQLGKSWLKGAAR</sequence>
<dbReference type="InterPro" id="IPR050482">
    <property type="entry name" value="Sensor_HK_TwoCompSys"/>
</dbReference>
<feature type="transmembrane region" description="Helical" evidence="19">
    <location>
        <begin position="62"/>
        <end position="95"/>
    </location>
</feature>
<feature type="transmembrane region" description="Helical" evidence="19">
    <location>
        <begin position="12"/>
        <end position="32"/>
    </location>
</feature>
<dbReference type="GO" id="GO:0005524">
    <property type="term" value="F:ATP binding"/>
    <property type="evidence" value="ECO:0007669"/>
    <property type="project" value="UniProtKB-KW"/>
</dbReference>
<evidence type="ECO:0000256" key="12">
    <source>
        <dbReference type="ARBA" id="ARBA00022840"/>
    </source>
</evidence>
<feature type="transmembrane region" description="Helical" evidence="19">
    <location>
        <begin position="101"/>
        <end position="120"/>
    </location>
</feature>
<evidence type="ECO:0000256" key="9">
    <source>
        <dbReference type="ARBA" id="ARBA00022679"/>
    </source>
</evidence>
<dbReference type="Pfam" id="PF02518">
    <property type="entry name" value="HATPase_c"/>
    <property type="match status" value="1"/>
</dbReference>
<dbReference type="Pfam" id="PF07730">
    <property type="entry name" value="HisKA_3"/>
    <property type="match status" value="1"/>
</dbReference>
<keyword evidence="6" id="KW-0004">4Fe-4S</keyword>
<dbReference type="GO" id="GO:0000155">
    <property type="term" value="F:phosphorelay sensor kinase activity"/>
    <property type="evidence" value="ECO:0007669"/>
    <property type="project" value="InterPro"/>
</dbReference>
<accession>A0A921JRU9</accession>
<evidence type="ECO:0000256" key="6">
    <source>
        <dbReference type="ARBA" id="ARBA00022485"/>
    </source>
</evidence>
<dbReference type="PANTHER" id="PTHR24421">
    <property type="entry name" value="NITRATE/NITRITE SENSOR PROTEIN NARX-RELATED"/>
    <property type="match status" value="1"/>
</dbReference>
<dbReference type="Gene3D" id="1.20.5.1930">
    <property type="match status" value="1"/>
</dbReference>
<dbReference type="Gene3D" id="3.30.565.10">
    <property type="entry name" value="Histidine kinase-like ATPase, C-terminal domain"/>
    <property type="match status" value="1"/>
</dbReference>
<comment type="cofactor">
    <cofactor evidence="2">
        <name>[4Fe-4S] cluster</name>
        <dbReference type="ChEBI" id="CHEBI:49883"/>
    </cofactor>
</comment>
<protein>
    <recommendedName>
        <fullName evidence="5">Oxygen sensor histidine kinase NreB</fullName>
        <ecNumber evidence="4">2.7.13.3</ecNumber>
    </recommendedName>
    <alternativeName>
        <fullName evidence="17">Nitrogen regulation protein B</fullName>
    </alternativeName>
</protein>
<evidence type="ECO:0000256" key="14">
    <source>
        <dbReference type="ARBA" id="ARBA00023012"/>
    </source>
</evidence>
<evidence type="ECO:0000256" key="10">
    <source>
        <dbReference type="ARBA" id="ARBA00022741"/>
    </source>
</evidence>
<dbReference type="InterPro" id="IPR055558">
    <property type="entry name" value="DUF7134"/>
</dbReference>
<dbReference type="EC" id="2.7.13.3" evidence="4"/>
<evidence type="ECO:0000313" key="21">
    <source>
        <dbReference type="EMBL" id="HJE51893.1"/>
    </source>
</evidence>
<keyword evidence="19" id="KW-0472">Membrane</keyword>
<dbReference type="GO" id="GO:0005737">
    <property type="term" value="C:cytoplasm"/>
    <property type="evidence" value="ECO:0007669"/>
    <property type="project" value="UniProtKB-SubCell"/>
</dbReference>
<keyword evidence="8" id="KW-0597">Phosphoprotein</keyword>